<keyword evidence="2" id="KW-1185">Reference proteome</keyword>
<dbReference type="PANTHER" id="PTHR47027">
    <property type="entry name" value="REVERSE TRANSCRIPTASE DOMAIN-CONTAINING PROTEIN"/>
    <property type="match status" value="1"/>
</dbReference>
<reference evidence="1 2" key="1">
    <citation type="submission" date="2016-02" db="EMBL/GenBank/DDBJ databases">
        <title>Genome analysis of coral dinoflagellate symbionts highlights evolutionary adaptations to a symbiotic lifestyle.</title>
        <authorList>
            <person name="Aranda M."/>
            <person name="Li Y."/>
            <person name="Liew Y.J."/>
            <person name="Baumgarten S."/>
            <person name="Simakov O."/>
            <person name="Wilson M."/>
            <person name="Piel J."/>
            <person name="Ashoor H."/>
            <person name="Bougouffa S."/>
            <person name="Bajic V.B."/>
            <person name="Ryu T."/>
            <person name="Ravasi T."/>
            <person name="Bayer T."/>
            <person name="Micklem G."/>
            <person name="Kim H."/>
            <person name="Bhak J."/>
            <person name="Lajeunesse T.C."/>
            <person name="Voolstra C.R."/>
        </authorList>
    </citation>
    <scope>NUCLEOTIDE SEQUENCE [LARGE SCALE GENOMIC DNA]</scope>
    <source>
        <strain evidence="1 2">CCMP2467</strain>
    </source>
</reference>
<accession>A0A1Q9EWI5</accession>
<dbReference type="PANTHER" id="PTHR47027:SF20">
    <property type="entry name" value="REVERSE TRANSCRIPTASE-LIKE PROTEIN WITH RNA-DIRECTED DNA POLYMERASE DOMAIN"/>
    <property type="match status" value="1"/>
</dbReference>
<protein>
    <recommendedName>
        <fullName evidence="3">Reverse transcriptase domain-containing protein</fullName>
    </recommendedName>
</protein>
<dbReference type="Proteomes" id="UP000186817">
    <property type="component" value="Unassembled WGS sequence"/>
</dbReference>
<comment type="caution">
    <text evidence="1">The sequence shown here is derived from an EMBL/GenBank/DDBJ whole genome shotgun (WGS) entry which is preliminary data.</text>
</comment>
<gene>
    <name evidence="1" type="ORF">AK812_SmicGene4365</name>
</gene>
<organism evidence="1 2">
    <name type="scientific">Symbiodinium microadriaticum</name>
    <name type="common">Dinoflagellate</name>
    <name type="synonym">Zooxanthella microadriatica</name>
    <dbReference type="NCBI Taxonomy" id="2951"/>
    <lineage>
        <taxon>Eukaryota</taxon>
        <taxon>Sar</taxon>
        <taxon>Alveolata</taxon>
        <taxon>Dinophyceae</taxon>
        <taxon>Suessiales</taxon>
        <taxon>Symbiodiniaceae</taxon>
        <taxon>Symbiodinium</taxon>
    </lineage>
</organism>
<dbReference type="AlphaFoldDB" id="A0A1Q9EWI5"/>
<evidence type="ECO:0000313" key="1">
    <source>
        <dbReference type="EMBL" id="OLQ11808.1"/>
    </source>
</evidence>
<evidence type="ECO:0000313" key="2">
    <source>
        <dbReference type="Proteomes" id="UP000186817"/>
    </source>
</evidence>
<name>A0A1Q9EWI5_SYMMI</name>
<sequence length="438" mass="47908">MGGAFHRSLRGLLVRHWSRVALPLQIGGRAGCSASFGSLCSRAILAYARAQGLSAGLVFIDLSAAYYAVIRETLFGKGLSERPVEEIAAALSLGSDDLQELARLIEYEAVLPQQGASDFMQEIAREFHQHTWFMLSGDSNMVATHRGTRPGGTLADILFSILFGHALRRRKSGSLRDAIPHIPWDGVRTPFASVCTAATPRQDIPDVVYADDLCVPVVCDSAPQLRNTVSAVAADTFDTLAPHALRVNFGPTKTAAIVAPVGPGSRQARQEMFGALHGKAPIWAECRGMQWLDLVARYRHLGAVIAHDGALTADVKHRLALARVAFRDGKRRLFACKDIPLPKRAVLFRSHVLSTLLAGVGSWPRLGICDWRLFSRGVFSLYRQLLGLRADGKWNYTADQLLAMSGLPSPQCLLHVERLRFLSQLVRHGPDELWALVG</sequence>
<dbReference type="EMBL" id="LSRX01000054">
    <property type="protein sequence ID" value="OLQ11808.1"/>
    <property type="molecule type" value="Genomic_DNA"/>
</dbReference>
<proteinExistence type="predicted"/>
<evidence type="ECO:0008006" key="3">
    <source>
        <dbReference type="Google" id="ProtNLM"/>
    </source>
</evidence>
<dbReference type="OrthoDB" id="412396at2759"/>